<evidence type="ECO:0000313" key="2">
    <source>
        <dbReference type="Proteomes" id="UP001145742"/>
    </source>
</evidence>
<gene>
    <name evidence="1" type="ORF">WISP_48287</name>
</gene>
<keyword evidence="2" id="KW-1185">Reference proteome</keyword>
<dbReference type="EMBL" id="WHWB01033328">
    <property type="protein sequence ID" value="KAJ7420484.1"/>
    <property type="molecule type" value="Genomic_DNA"/>
</dbReference>
<proteinExistence type="predicted"/>
<dbReference type="Proteomes" id="UP001145742">
    <property type="component" value="Unassembled WGS sequence"/>
</dbReference>
<name>A0ABQ9DJP6_9PASS</name>
<accession>A0ABQ9DJP6</accession>
<comment type="caution">
    <text evidence="1">The sequence shown here is derived from an EMBL/GenBank/DDBJ whole genome shotgun (WGS) entry which is preliminary data.</text>
</comment>
<reference evidence="1" key="1">
    <citation type="submission" date="2019-10" db="EMBL/GenBank/DDBJ databases">
        <authorList>
            <person name="Soares A.E.R."/>
            <person name="Aleixo A."/>
            <person name="Schneider P."/>
            <person name="Miyaki C.Y."/>
            <person name="Schneider M.P."/>
            <person name="Mello C."/>
            <person name="Vasconcelos A.T.R."/>
        </authorList>
    </citation>
    <scope>NUCLEOTIDE SEQUENCE</scope>
    <source>
        <tissue evidence="1">Muscle</tissue>
    </source>
</reference>
<sequence>MPFIPLGSFLGCSTEDEEGEKNLHQNGTEMARSHVAMMRSITWVDVQLEKGVFARVLFKNRPWLSLKQPL</sequence>
<evidence type="ECO:0000313" key="1">
    <source>
        <dbReference type="EMBL" id="KAJ7420484.1"/>
    </source>
</evidence>
<organism evidence="1 2">
    <name type="scientific">Willisornis vidua</name>
    <name type="common">Xingu scale-backed antbird</name>
    <dbReference type="NCBI Taxonomy" id="1566151"/>
    <lineage>
        <taxon>Eukaryota</taxon>
        <taxon>Metazoa</taxon>
        <taxon>Chordata</taxon>
        <taxon>Craniata</taxon>
        <taxon>Vertebrata</taxon>
        <taxon>Euteleostomi</taxon>
        <taxon>Archelosauria</taxon>
        <taxon>Archosauria</taxon>
        <taxon>Dinosauria</taxon>
        <taxon>Saurischia</taxon>
        <taxon>Theropoda</taxon>
        <taxon>Coelurosauria</taxon>
        <taxon>Aves</taxon>
        <taxon>Neognathae</taxon>
        <taxon>Neoaves</taxon>
        <taxon>Telluraves</taxon>
        <taxon>Australaves</taxon>
        <taxon>Passeriformes</taxon>
        <taxon>Thamnophilidae</taxon>
        <taxon>Willisornis</taxon>
    </lineage>
</organism>
<protein>
    <submittedName>
        <fullName evidence="1">Uncharacterized protein</fullName>
    </submittedName>
</protein>